<evidence type="ECO:0000313" key="1">
    <source>
        <dbReference type="EMBL" id="JAD40036.1"/>
    </source>
</evidence>
<proteinExistence type="predicted"/>
<reference evidence="1" key="2">
    <citation type="journal article" date="2015" name="Data Brief">
        <title>Shoot transcriptome of the giant reed, Arundo donax.</title>
        <authorList>
            <person name="Barrero R.A."/>
            <person name="Guerrero F.D."/>
            <person name="Moolhuijzen P."/>
            <person name="Goolsby J.A."/>
            <person name="Tidwell J."/>
            <person name="Bellgard S.E."/>
            <person name="Bellgard M.I."/>
        </authorList>
    </citation>
    <scope>NUCLEOTIDE SEQUENCE</scope>
    <source>
        <tissue evidence="1">Shoot tissue taken approximately 20 cm above the soil surface</tissue>
    </source>
</reference>
<protein>
    <submittedName>
        <fullName evidence="1">Uncharacterized protein</fullName>
    </submittedName>
</protein>
<dbReference type="AlphaFoldDB" id="A0A0A8ZMK6"/>
<organism evidence="1">
    <name type="scientific">Arundo donax</name>
    <name type="common">Giant reed</name>
    <name type="synonym">Donax arundinaceus</name>
    <dbReference type="NCBI Taxonomy" id="35708"/>
    <lineage>
        <taxon>Eukaryota</taxon>
        <taxon>Viridiplantae</taxon>
        <taxon>Streptophyta</taxon>
        <taxon>Embryophyta</taxon>
        <taxon>Tracheophyta</taxon>
        <taxon>Spermatophyta</taxon>
        <taxon>Magnoliopsida</taxon>
        <taxon>Liliopsida</taxon>
        <taxon>Poales</taxon>
        <taxon>Poaceae</taxon>
        <taxon>PACMAD clade</taxon>
        <taxon>Arundinoideae</taxon>
        <taxon>Arundineae</taxon>
        <taxon>Arundo</taxon>
    </lineage>
</organism>
<dbReference type="EMBL" id="GBRH01257859">
    <property type="protein sequence ID" value="JAD40036.1"/>
    <property type="molecule type" value="Transcribed_RNA"/>
</dbReference>
<accession>A0A0A8ZMK6</accession>
<reference evidence="1" key="1">
    <citation type="submission" date="2014-09" db="EMBL/GenBank/DDBJ databases">
        <authorList>
            <person name="Magalhaes I.L.F."/>
            <person name="Oliveira U."/>
            <person name="Santos F.R."/>
            <person name="Vidigal T.H.D.A."/>
            <person name="Brescovit A.D."/>
            <person name="Santos A.J."/>
        </authorList>
    </citation>
    <scope>NUCLEOTIDE SEQUENCE</scope>
    <source>
        <tissue evidence="1">Shoot tissue taken approximately 20 cm above the soil surface</tissue>
    </source>
</reference>
<sequence>MLSSFSSTFIISPTRFFTI</sequence>
<name>A0A0A8ZMK6_ARUDO</name>